<accession>A0ABQ4SD23</accession>
<protein>
    <submittedName>
        <fullName evidence="2">Uncharacterized protein</fullName>
    </submittedName>
</protein>
<sequence>MTPDRTAPRPAGSSEGLADVSAGTSRRPAGQPAGQDRPPSAGTPQGKPVANEQIPKD</sequence>
<name>A0ABQ4SD23_9HYPH</name>
<evidence type="ECO:0000256" key="1">
    <source>
        <dbReference type="SAM" id="MobiDB-lite"/>
    </source>
</evidence>
<dbReference type="EMBL" id="BPQQ01000016">
    <property type="protein sequence ID" value="GJD99585.1"/>
    <property type="molecule type" value="Genomic_DNA"/>
</dbReference>
<reference evidence="2" key="2">
    <citation type="submission" date="2021-08" db="EMBL/GenBank/DDBJ databases">
        <authorList>
            <person name="Tani A."/>
            <person name="Ola A."/>
            <person name="Ogura Y."/>
            <person name="Katsura K."/>
            <person name="Hayashi T."/>
        </authorList>
    </citation>
    <scope>NUCLEOTIDE SEQUENCE</scope>
    <source>
        <strain evidence="2">DSM 17168</strain>
    </source>
</reference>
<proteinExistence type="predicted"/>
<evidence type="ECO:0000313" key="3">
    <source>
        <dbReference type="Proteomes" id="UP001055153"/>
    </source>
</evidence>
<evidence type="ECO:0000313" key="2">
    <source>
        <dbReference type="EMBL" id="GJD99585.1"/>
    </source>
</evidence>
<gene>
    <name evidence="2" type="ORF">GMJLKIPL_1503</name>
</gene>
<dbReference type="Proteomes" id="UP001055153">
    <property type="component" value="Unassembled WGS sequence"/>
</dbReference>
<reference evidence="2" key="1">
    <citation type="journal article" date="2021" name="Front. Microbiol.">
        <title>Comprehensive Comparative Genomics and Phenotyping of Methylobacterium Species.</title>
        <authorList>
            <person name="Alessa O."/>
            <person name="Ogura Y."/>
            <person name="Fujitani Y."/>
            <person name="Takami H."/>
            <person name="Hayashi T."/>
            <person name="Sahin N."/>
            <person name="Tani A."/>
        </authorList>
    </citation>
    <scope>NUCLEOTIDE SEQUENCE</scope>
    <source>
        <strain evidence="2">DSM 17168</strain>
    </source>
</reference>
<organism evidence="2 3">
    <name type="scientific">Methylobacterium isbiliense</name>
    <dbReference type="NCBI Taxonomy" id="315478"/>
    <lineage>
        <taxon>Bacteria</taxon>
        <taxon>Pseudomonadati</taxon>
        <taxon>Pseudomonadota</taxon>
        <taxon>Alphaproteobacteria</taxon>
        <taxon>Hyphomicrobiales</taxon>
        <taxon>Methylobacteriaceae</taxon>
        <taxon>Methylobacterium</taxon>
    </lineage>
</organism>
<dbReference type="RefSeq" id="WP_238234464.1">
    <property type="nucleotide sequence ID" value="NZ_BPQQ01000016.1"/>
</dbReference>
<keyword evidence="3" id="KW-1185">Reference proteome</keyword>
<feature type="region of interest" description="Disordered" evidence="1">
    <location>
        <begin position="1"/>
        <end position="57"/>
    </location>
</feature>
<comment type="caution">
    <text evidence="2">The sequence shown here is derived from an EMBL/GenBank/DDBJ whole genome shotgun (WGS) entry which is preliminary data.</text>
</comment>